<name>A0A9W5WTZ1_BABOV</name>
<reference evidence="2" key="1">
    <citation type="submission" date="2019-12" db="EMBL/GenBank/DDBJ databases">
        <title>Genome sequence of Babesia ovis.</title>
        <authorList>
            <person name="Yamagishi J."/>
            <person name="Sevinc F."/>
            <person name="Xuan X."/>
        </authorList>
    </citation>
    <scope>NUCLEOTIDE SEQUENCE</scope>
    <source>
        <strain evidence="2">Selcuk</strain>
    </source>
</reference>
<dbReference type="AlphaFoldDB" id="A0A9W5WTZ1"/>
<feature type="chain" id="PRO_5040772242" evidence="1">
    <location>
        <begin position="28"/>
        <end position="710"/>
    </location>
</feature>
<dbReference type="OrthoDB" id="367160at2759"/>
<keyword evidence="3" id="KW-1185">Reference proteome</keyword>
<evidence type="ECO:0000313" key="2">
    <source>
        <dbReference type="EMBL" id="GFE52737.1"/>
    </source>
</evidence>
<feature type="signal peptide" evidence="1">
    <location>
        <begin position="1"/>
        <end position="27"/>
    </location>
</feature>
<accession>A0A9W5WTZ1</accession>
<dbReference type="Proteomes" id="UP001057455">
    <property type="component" value="Unassembled WGS sequence"/>
</dbReference>
<evidence type="ECO:0000256" key="1">
    <source>
        <dbReference type="SAM" id="SignalP"/>
    </source>
</evidence>
<evidence type="ECO:0000313" key="3">
    <source>
        <dbReference type="Proteomes" id="UP001057455"/>
    </source>
</evidence>
<keyword evidence="1" id="KW-0732">Signal</keyword>
<comment type="caution">
    <text evidence="2">The sequence shown here is derived from an EMBL/GenBank/DDBJ whole genome shotgun (WGS) entry which is preliminary data.</text>
</comment>
<protein>
    <submittedName>
        <fullName evidence="2">Uncharacterized protein</fullName>
    </submittedName>
</protein>
<sequence>MKRNSTYACCLWALVGMYWSFGGTVNATLDSTDNPENNVPWIFDMSKIKVPLVSVTQEQQMQERTYLEHLQIAKNLTVMTVTALEVALPPVVKNDLAGIDVVQQSKGIANEQNTLLYNLFVKYNDIHAVGEDICNDLKVPPVTRYLQLPTGDDAVEIQDLEAYTNNITDNVIDKLIRFFDQLYNANQIVSQVKMLKVVSSDVLIDKATAGLISRLGEVYHVTPNDKYKTATQKGILEAAMHEPNEIRVIKRWLNIKRNELHRIAEFITSAPAKQKMEEFKVSRPTVYLQMLDIYSLWFELFRVVYNQSYLLYNLDLFRNSVIEMVKKEDCPRSIIMAAAKGMDMIYTNTEYHKLGPKQRALLEKKLLNVRYMARKSYILPPYTLCLTRHNVLVKDFDTPTAYKADTVELSCVMEHLTNEYYYINYAAQEMQDNVKYMNKLKRKIGITDTQLVQNRVMTTRIAETIGNVLEDTERGITHIWRDVEQMGGNAEQVANPTAVLNQAFQIGSCLSRLAMMILEVYKNRCDIYTCSTQYKTISMPTRFIDDTTLLADKARQGLTDILPGYRNFRAMTIHIKNRAKIAQEDLEKRLGQPIYGVRQEIMRYRGAVDTVLRYFANVEAYRYDLNKFGSVVSRTKKLPPIQRNYEIFKAYCYASRAISDTLLLQRSLPIIQELRRQFDEFVNKVRKYKLERDLNQAVMRKPSVWVVTRW</sequence>
<proteinExistence type="predicted"/>
<dbReference type="EMBL" id="BLIY01000001">
    <property type="protein sequence ID" value="GFE52737.1"/>
    <property type="molecule type" value="Genomic_DNA"/>
</dbReference>
<organism evidence="2 3">
    <name type="scientific">Babesia ovis</name>
    <dbReference type="NCBI Taxonomy" id="5869"/>
    <lineage>
        <taxon>Eukaryota</taxon>
        <taxon>Sar</taxon>
        <taxon>Alveolata</taxon>
        <taxon>Apicomplexa</taxon>
        <taxon>Aconoidasida</taxon>
        <taxon>Piroplasmida</taxon>
        <taxon>Babesiidae</taxon>
        <taxon>Babesia</taxon>
    </lineage>
</organism>
<gene>
    <name evidence="2" type="ORF">BaOVIS_001410</name>
</gene>